<gene>
    <name evidence="3" type="ORF">ABIE13_002606</name>
</gene>
<dbReference type="PIRSF" id="PIRSF017082">
    <property type="entry name" value="YflP"/>
    <property type="match status" value="1"/>
</dbReference>
<evidence type="ECO:0000313" key="3">
    <source>
        <dbReference type="EMBL" id="MET4577495.1"/>
    </source>
</evidence>
<dbReference type="PANTHER" id="PTHR42928:SF5">
    <property type="entry name" value="BLR1237 PROTEIN"/>
    <property type="match status" value="1"/>
</dbReference>
<dbReference type="Gene3D" id="3.40.190.150">
    <property type="entry name" value="Bordetella uptake gene, domain 1"/>
    <property type="match status" value="1"/>
</dbReference>
<comment type="caution">
    <text evidence="3">The sequence shown here is derived from an EMBL/GenBank/DDBJ whole genome shotgun (WGS) entry which is preliminary data.</text>
</comment>
<feature type="chain" id="PRO_5046947317" evidence="2">
    <location>
        <begin position="22"/>
        <end position="321"/>
    </location>
</feature>
<dbReference type="SUPFAM" id="SSF53850">
    <property type="entry name" value="Periplasmic binding protein-like II"/>
    <property type="match status" value="1"/>
</dbReference>
<dbReference type="CDD" id="cd07012">
    <property type="entry name" value="PBP2_Bug_TTT"/>
    <property type="match status" value="1"/>
</dbReference>
<evidence type="ECO:0000313" key="4">
    <source>
        <dbReference type="Proteomes" id="UP001549320"/>
    </source>
</evidence>
<dbReference type="InterPro" id="IPR005064">
    <property type="entry name" value="BUG"/>
</dbReference>
<proteinExistence type="inferred from homology"/>
<sequence length="321" mass="33904">MSPRKIFFATMTFLVVACAQAADWNPTRPIKITVPYAAGGSADVIARVLAERLQAQLGQPVIIDNRPGAGTVIGATAVAKAPADGYNLLFATSTTLSIVPLVQKQIPYSPSQFMPVAGIMLMPFMLDINKDLPVNSLKELVAASRAKPGVLNYGTLGNGSSNHVLGALLSKAADESMVSVHYVGAAPALTALSRGDIHVYFDGIPTSIHKVANGEYKAIAVTSKTRVPGAPNIPTVYEQGFPELGLSVWYGLVAPTGTPQNAVATINTAVRSAVADTRVSGLITRDGSQPLQLDPQAFQQLIEQDAVGWREAFSKLKLKLD</sequence>
<dbReference type="InterPro" id="IPR042100">
    <property type="entry name" value="Bug_dom1"/>
</dbReference>
<keyword evidence="4" id="KW-1185">Reference proteome</keyword>
<dbReference type="Gene3D" id="3.40.190.10">
    <property type="entry name" value="Periplasmic binding protein-like II"/>
    <property type="match status" value="1"/>
</dbReference>
<feature type="signal peptide" evidence="2">
    <location>
        <begin position="1"/>
        <end position="21"/>
    </location>
</feature>
<keyword evidence="2" id="KW-0732">Signal</keyword>
<evidence type="ECO:0000256" key="2">
    <source>
        <dbReference type="SAM" id="SignalP"/>
    </source>
</evidence>
<dbReference type="EMBL" id="JBEPSH010000005">
    <property type="protein sequence ID" value="MET4577495.1"/>
    <property type="molecule type" value="Genomic_DNA"/>
</dbReference>
<dbReference type="PROSITE" id="PS51257">
    <property type="entry name" value="PROKAR_LIPOPROTEIN"/>
    <property type="match status" value="1"/>
</dbReference>
<dbReference type="PANTHER" id="PTHR42928">
    <property type="entry name" value="TRICARBOXYLATE-BINDING PROTEIN"/>
    <property type="match status" value="1"/>
</dbReference>
<dbReference type="RefSeq" id="WP_354443935.1">
    <property type="nucleotide sequence ID" value="NZ_JBEPSH010000005.1"/>
</dbReference>
<organism evidence="3 4">
    <name type="scientific">Ottowia thiooxydans</name>
    <dbReference type="NCBI Taxonomy" id="219182"/>
    <lineage>
        <taxon>Bacteria</taxon>
        <taxon>Pseudomonadati</taxon>
        <taxon>Pseudomonadota</taxon>
        <taxon>Betaproteobacteria</taxon>
        <taxon>Burkholderiales</taxon>
        <taxon>Comamonadaceae</taxon>
        <taxon>Ottowia</taxon>
    </lineage>
</organism>
<comment type="similarity">
    <text evidence="1">Belongs to the UPF0065 (bug) family.</text>
</comment>
<reference evidence="3 4" key="1">
    <citation type="submission" date="2024-06" db="EMBL/GenBank/DDBJ databases">
        <title>Sorghum-associated microbial communities from plants grown in Nebraska, USA.</title>
        <authorList>
            <person name="Schachtman D."/>
        </authorList>
    </citation>
    <scope>NUCLEOTIDE SEQUENCE [LARGE SCALE GENOMIC DNA]</scope>
    <source>
        <strain evidence="3 4">2709</strain>
    </source>
</reference>
<dbReference type="Pfam" id="PF03401">
    <property type="entry name" value="TctC"/>
    <property type="match status" value="1"/>
</dbReference>
<protein>
    <submittedName>
        <fullName evidence="3">Tripartite-type tricarboxylate transporter receptor subunit TctC</fullName>
    </submittedName>
</protein>
<evidence type="ECO:0000256" key="1">
    <source>
        <dbReference type="ARBA" id="ARBA00006987"/>
    </source>
</evidence>
<dbReference type="Proteomes" id="UP001549320">
    <property type="component" value="Unassembled WGS sequence"/>
</dbReference>
<name>A0ABV2Q912_9BURK</name>
<keyword evidence="3" id="KW-0675">Receptor</keyword>
<accession>A0ABV2Q912</accession>